<reference evidence="2 3" key="1">
    <citation type="submission" date="2019-06" db="EMBL/GenBank/DDBJ databases">
        <title>Sequencing the genomes of 1000 actinobacteria strains.</title>
        <authorList>
            <person name="Klenk H.-P."/>
        </authorList>
    </citation>
    <scope>NUCLEOTIDE SEQUENCE [LARGE SCALE GENOMIC DNA]</scope>
    <source>
        <strain evidence="2 3">DSM 45456</strain>
    </source>
</reference>
<proteinExistence type="predicted"/>
<accession>A0A543JC68</accession>
<organism evidence="2 3">
    <name type="scientific">Saccharothrix saharensis</name>
    <dbReference type="NCBI Taxonomy" id="571190"/>
    <lineage>
        <taxon>Bacteria</taxon>
        <taxon>Bacillati</taxon>
        <taxon>Actinomycetota</taxon>
        <taxon>Actinomycetes</taxon>
        <taxon>Pseudonocardiales</taxon>
        <taxon>Pseudonocardiaceae</taxon>
        <taxon>Saccharothrix</taxon>
    </lineage>
</organism>
<gene>
    <name evidence="2" type="ORF">FHX81_2780</name>
</gene>
<dbReference type="Proteomes" id="UP000316628">
    <property type="component" value="Unassembled WGS sequence"/>
</dbReference>
<evidence type="ECO:0000313" key="3">
    <source>
        <dbReference type="Proteomes" id="UP000316628"/>
    </source>
</evidence>
<dbReference type="Gene3D" id="3.60.40.10">
    <property type="entry name" value="PPM-type phosphatase domain"/>
    <property type="match status" value="1"/>
</dbReference>
<dbReference type="Pfam" id="PF13672">
    <property type="entry name" value="PP2C_2"/>
    <property type="match status" value="1"/>
</dbReference>
<dbReference type="InterPro" id="IPR036457">
    <property type="entry name" value="PPM-type-like_dom_sf"/>
</dbReference>
<keyword evidence="3" id="KW-1185">Reference proteome</keyword>
<evidence type="ECO:0000259" key="1">
    <source>
        <dbReference type="Pfam" id="PF13672"/>
    </source>
</evidence>
<dbReference type="EMBL" id="VFPP01000001">
    <property type="protein sequence ID" value="TQM80449.1"/>
    <property type="molecule type" value="Genomic_DNA"/>
</dbReference>
<dbReference type="InterPro" id="IPR001932">
    <property type="entry name" value="PPM-type_phosphatase-like_dom"/>
</dbReference>
<comment type="caution">
    <text evidence="2">The sequence shown here is derived from an EMBL/GenBank/DDBJ whole genome shotgun (WGS) entry which is preliminary data.</text>
</comment>
<protein>
    <submittedName>
        <fullName evidence="2">Protein phosphatase 2C-like protein</fullName>
    </submittedName>
</protein>
<sequence length="269" mass="29322">MFRGASLSSDGSSEGGQDRWAASERHAVVLDGASSFTPAVVDASEYVDQLCAELTSELRDGDHDLVAILGTCISAVASRLSLRPAEAPSSTVLLARERGDEFNLLVLGDSTAVVSVNGEISRTTDDRLASVGGDLRRRYRSRLAAGTGYDDEHRQLLRLLQEQELTARNTLDGYWIAEADRQAAKEAVVQTFALADLDWCVLATDGVQRPIDHLGMHWPDIAGMTAPELSHLLADLHHWEENQDPDGAALPRSKRHDDKAIVVWTPTRS</sequence>
<dbReference type="AlphaFoldDB" id="A0A543JC68"/>
<feature type="domain" description="PPM-type phosphatase" evidence="1">
    <location>
        <begin position="16"/>
        <end position="126"/>
    </location>
</feature>
<dbReference type="SUPFAM" id="SSF81606">
    <property type="entry name" value="PP2C-like"/>
    <property type="match status" value="1"/>
</dbReference>
<name>A0A543JC68_9PSEU</name>
<evidence type="ECO:0000313" key="2">
    <source>
        <dbReference type="EMBL" id="TQM80449.1"/>
    </source>
</evidence>